<dbReference type="EMBL" id="JACVVX010000010">
    <property type="protein sequence ID" value="MBD0417159.1"/>
    <property type="molecule type" value="Genomic_DNA"/>
</dbReference>
<dbReference type="InterPro" id="IPR003767">
    <property type="entry name" value="Malate/L-lactate_DH-like"/>
</dbReference>
<comment type="similarity">
    <text evidence="1">Belongs to the LDH2/MDH2 oxidoreductase family.</text>
</comment>
<protein>
    <submittedName>
        <fullName evidence="3">Ldh family oxidoreductase</fullName>
    </submittedName>
</protein>
<dbReference type="GO" id="GO:0016491">
    <property type="term" value="F:oxidoreductase activity"/>
    <property type="evidence" value="ECO:0007669"/>
    <property type="project" value="UniProtKB-KW"/>
</dbReference>
<dbReference type="Gene3D" id="3.30.1370.60">
    <property type="entry name" value="Hypothetical oxidoreductase yiak, domain 2"/>
    <property type="match status" value="1"/>
</dbReference>
<dbReference type="InterPro" id="IPR036111">
    <property type="entry name" value="Mal/L-sulfo/L-lacto_DH-like_sf"/>
</dbReference>
<dbReference type="RefSeq" id="WP_188166602.1">
    <property type="nucleotide sequence ID" value="NZ_JACVVX010000010.1"/>
</dbReference>
<dbReference type="InterPro" id="IPR043143">
    <property type="entry name" value="Mal/L-sulf/L-lact_DH-like_NADP"/>
</dbReference>
<keyword evidence="4" id="KW-1185">Reference proteome</keyword>
<dbReference type="PANTHER" id="PTHR11091">
    <property type="entry name" value="OXIDOREDUCTASE-RELATED"/>
    <property type="match status" value="1"/>
</dbReference>
<keyword evidence="2" id="KW-0560">Oxidoreductase</keyword>
<dbReference type="Gene3D" id="1.10.1530.10">
    <property type="match status" value="1"/>
</dbReference>
<sequence>MTAVSFDHTALCRFATDLLAAAGLPERYGAAVAEVLVEGDLMGHDTHGLQLLPSYLASLKAGTMTADGAQEIVRDAGAAALWDGRGLPGPWLISEGMKLGVERARTYGTFTLTIRRSHHTAALTSYLKPVTDHGLVALLAVSDPTQAMIAPFGGTVPLYTTNPYAAGIPTNGDPILIDVSTSATTNGMVNRLHKTGKRFSYHALVDAQGNPTDDPAVRFSEPVGSIMPLGGVDNGHKGFGLGLLVEALANGLAGYGRADGAAGWQAGVFIQVLDPEFFGGRQAFLRETGWLAAAVRSNPPRDPSRPVRLPGQRGLALRRHMLQHGVLLNDGIVTDLKKAAAEFGVAMVAGSAAAKEKA</sequence>
<dbReference type="PANTHER" id="PTHR11091:SF0">
    <property type="entry name" value="MALATE DEHYDROGENASE"/>
    <property type="match status" value="1"/>
</dbReference>
<evidence type="ECO:0000313" key="4">
    <source>
        <dbReference type="Proteomes" id="UP000643405"/>
    </source>
</evidence>
<name>A0A8J6U073_9HYPH</name>
<evidence type="ECO:0000256" key="1">
    <source>
        <dbReference type="ARBA" id="ARBA00006056"/>
    </source>
</evidence>
<accession>A0A8J6U073</accession>
<dbReference type="Proteomes" id="UP000643405">
    <property type="component" value="Unassembled WGS sequence"/>
</dbReference>
<dbReference type="AlphaFoldDB" id="A0A8J6U073"/>
<evidence type="ECO:0000313" key="3">
    <source>
        <dbReference type="EMBL" id="MBD0417159.1"/>
    </source>
</evidence>
<proteinExistence type="inferred from homology"/>
<reference evidence="3" key="1">
    <citation type="submission" date="2020-09" db="EMBL/GenBank/DDBJ databases">
        <title>Genome seq and assembly of Tianweitania sp.</title>
        <authorList>
            <person name="Chhetri G."/>
        </authorList>
    </citation>
    <scope>NUCLEOTIDE SEQUENCE</scope>
    <source>
        <strain evidence="3">Rool2</strain>
    </source>
</reference>
<dbReference type="InterPro" id="IPR043144">
    <property type="entry name" value="Mal/L-sulf/L-lact_DH-like_ah"/>
</dbReference>
<comment type="caution">
    <text evidence="3">The sequence shown here is derived from an EMBL/GenBank/DDBJ whole genome shotgun (WGS) entry which is preliminary data.</text>
</comment>
<evidence type="ECO:0000256" key="2">
    <source>
        <dbReference type="ARBA" id="ARBA00023002"/>
    </source>
</evidence>
<gene>
    <name evidence="3" type="ORF">ICI42_21165</name>
</gene>
<dbReference type="Pfam" id="PF02615">
    <property type="entry name" value="Ldh_2"/>
    <property type="match status" value="1"/>
</dbReference>
<dbReference type="SUPFAM" id="SSF89733">
    <property type="entry name" value="L-sulfolactate dehydrogenase-like"/>
    <property type="match status" value="1"/>
</dbReference>
<organism evidence="3 4">
    <name type="scientific">Oryzicola mucosus</name>
    <dbReference type="NCBI Taxonomy" id="2767425"/>
    <lineage>
        <taxon>Bacteria</taxon>
        <taxon>Pseudomonadati</taxon>
        <taxon>Pseudomonadota</taxon>
        <taxon>Alphaproteobacteria</taxon>
        <taxon>Hyphomicrobiales</taxon>
        <taxon>Phyllobacteriaceae</taxon>
        <taxon>Oryzicola</taxon>
    </lineage>
</organism>